<dbReference type="FunFam" id="1.10.167.10:FF:000015">
    <property type="entry name" value="Regulator of G-protein signaling 17"/>
    <property type="match status" value="1"/>
</dbReference>
<dbReference type="GO" id="GO:0009968">
    <property type="term" value="P:negative regulation of signal transduction"/>
    <property type="evidence" value="ECO:0007669"/>
    <property type="project" value="UniProtKB-KW"/>
</dbReference>
<keyword evidence="14" id="KW-1185">Reference proteome</keyword>
<organism evidence="12">
    <name type="scientific">Lamprotornis superbus</name>
    <dbReference type="NCBI Taxonomy" id="245042"/>
    <lineage>
        <taxon>Eukaryota</taxon>
        <taxon>Metazoa</taxon>
        <taxon>Chordata</taxon>
        <taxon>Craniata</taxon>
        <taxon>Vertebrata</taxon>
        <taxon>Euteleostomi</taxon>
        <taxon>Archelosauria</taxon>
        <taxon>Archosauria</taxon>
        <taxon>Dinosauria</taxon>
        <taxon>Saurischia</taxon>
        <taxon>Theropoda</taxon>
        <taxon>Coelurosauria</taxon>
        <taxon>Aves</taxon>
        <taxon>Neognathae</taxon>
        <taxon>Neoaves</taxon>
        <taxon>Telluraves</taxon>
        <taxon>Australaves</taxon>
        <taxon>Passeriformes</taxon>
        <taxon>Sturnidae</taxon>
        <taxon>Lamprotornis</taxon>
    </lineage>
</organism>
<dbReference type="GO" id="GO:0007186">
    <property type="term" value="P:G protein-coupled receptor signaling pathway"/>
    <property type="evidence" value="ECO:0007669"/>
    <property type="project" value="UniProtKB-ARBA"/>
</dbReference>
<feature type="region of interest" description="Disordered" evidence="10">
    <location>
        <begin position="121"/>
        <end position="150"/>
    </location>
</feature>
<keyword evidence="4" id="KW-0963">Cytoplasm</keyword>
<feature type="non-terminal residue" evidence="12">
    <location>
        <position position="1"/>
    </location>
</feature>
<dbReference type="PANTHER" id="PTHR10845">
    <property type="entry name" value="REGULATOR OF G PROTEIN SIGNALING"/>
    <property type="match status" value="1"/>
</dbReference>
<evidence type="ECO:0000256" key="8">
    <source>
        <dbReference type="ARBA" id="ARBA00023180"/>
    </source>
</evidence>
<accession>A0A835U154</accession>
<dbReference type="InterPro" id="IPR036305">
    <property type="entry name" value="RGS_sf"/>
</dbReference>
<evidence type="ECO:0000313" key="12">
    <source>
        <dbReference type="EMBL" id="KAG0137235.1"/>
    </source>
</evidence>
<evidence type="ECO:0000313" key="13">
    <source>
        <dbReference type="EMBL" id="KAI1240902.1"/>
    </source>
</evidence>
<keyword evidence="7" id="KW-0472">Membrane</keyword>
<dbReference type="Pfam" id="PF00615">
    <property type="entry name" value="RGS"/>
    <property type="match status" value="1"/>
</dbReference>
<dbReference type="PANTHER" id="PTHR10845:SF196">
    <property type="entry name" value="REGULATOR OF G-PROTEIN SIGNALING 17"/>
    <property type="match status" value="1"/>
</dbReference>
<dbReference type="PRINTS" id="PR01301">
    <property type="entry name" value="RGSPROTEIN"/>
</dbReference>
<dbReference type="Proteomes" id="UP000618051">
    <property type="component" value="Unassembled WGS sequence"/>
</dbReference>
<reference evidence="13" key="3">
    <citation type="submission" date="2022-01" db="EMBL/GenBank/DDBJ databases">
        <authorList>
            <person name="Rubenstein D.R."/>
        </authorList>
    </citation>
    <scope>NUCLEOTIDE SEQUENCE</scope>
    <source>
        <strain evidence="13">SS15</strain>
        <tissue evidence="13">Liver</tissue>
    </source>
</reference>
<comment type="subcellular location">
    <subcellularLocation>
        <location evidence="3">Cytoplasm</location>
    </subcellularLocation>
    <subcellularLocation>
        <location evidence="2">Membrane</location>
    </subcellularLocation>
    <subcellularLocation>
        <location evidence="1">Nucleus</location>
    </subcellularLocation>
</comment>
<dbReference type="EMBL" id="JADDUC020000003">
    <property type="protein sequence ID" value="KAI1240902.1"/>
    <property type="molecule type" value="Genomic_DNA"/>
</dbReference>
<keyword evidence="8" id="KW-0325">Glycoprotein</keyword>
<protein>
    <submittedName>
        <fullName evidence="12">Regulator of G-protein signaling 17</fullName>
    </submittedName>
</protein>
<feature type="domain" description="RGS" evidence="11">
    <location>
        <begin position="189"/>
        <end position="305"/>
    </location>
</feature>
<evidence type="ECO:0000259" key="11">
    <source>
        <dbReference type="PROSITE" id="PS50132"/>
    </source>
</evidence>
<keyword evidence="6" id="KW-0832">Ubl conjugation</keyword>
<evidence type="ECO:0000256" key="7">
    <source>
        <dbReference type="ARBA" id="ARBA00023136"/>
    </source>
</evidence>
<dbReference type="SUPFAM" id="SSF48097">
    <property type="entry name" value="Regulator of G-protein signaling, RGS"/>
    <property type="match status" value="1"/>
</dbReference>
<sequence length="418" mass="48666">KRFQVASSGMVVQRPLPPRALWVSRWLRKGGLKYTEIMSEDISERYSVEFESTNGNHNTVSKPCHQMEAKNQMQNYQKKLIAVTLNFNHAYSFVKFTSYLYKWCCQQREGGQLSHLGTEVAEMRKRQQSQNEGTSAVSQAPGNQRPNNTSSLLGMKIEETMQEGHHIRPNWRVSSQNPTADEILSWAQNFDKMMKTPAGRNLFREFLRTEYSEENLLFWLACEDLKKEQNKKVIEEKARLIYEDYISILSPKEVSLDSRVREVINRNLLDPSPHMYEDAQLQIYTLMHRDSFPRFLNSQIYKSLVEKFAMSKQKKNKRRKKKHKLLKGIHFWVSSQAGLTQQLDSHSLLHNIKIFCLLKHKLGHFSFILLEKDFKELHGQAVVAAKEAFGGRDLPRSSDNTHFLNGCILTAFPLETYM</sequence>
<evidence type="ECO:0000256" key="3">
    <source>
        <dbReference type="ARBA" id="ARBA00004496"/>
    </source>
</evidence>
<dbReference type="InterPro" id="IPR044926">
    <property type="entry name" value="RGS_subdomain_2"/>
</dbReference>
<dbReference type="AlphaFoldDB" id="A0A835U154"/>
<keyword evidence="9" id="KW-0539">Nucleus</keyword>
<evidence type="ECO:0000256" key="2">
    <source>
        <dbReference type="ARBA" id="ARBA00004370"/>
    </source>
</evidence>
<evidence type="ECO:0000256" key="10">
    <source>
        <dbReference type="SAM" id="MobiDB-lite"/>
    </source>
</evidence>
<dbReference type="InterPro" id="IPR016137">
    <property type="entry name" value="RGS"/>
</dbReference>
<reference evidence="13 14" key="2">
    <citation type="journal article" date="2021" name="J. Hered.">
        <title>Feather Gene Expression Elucidates the Developmental Basis of Plumage Iridescence in African Starlings.</title>
        <authorList>
            <person name="Rubenstein D.R."/>
            <person name="Corvelo A."/>
            <person name="MacManes M.D."/>
            <person name="Maia R."/>
            <person name="Narzisi G."/>
            <person name="Rousaki A."/>
            <person name="Vandenabeele P."/>
            <person name="Shawkey M.D."/>
            <person name="Solomon J."/>
        </authorList>
    </citation>
    <scope>NUCLEOTIDE SEQUENCE [LARGE SCALE GENOMIC DNA]</scope>
    <source>
        <strain evidence="13">SS15</strain>
    </source>
</reference>
<evidence type="ECO:0000256" key="6">
    <source>
        <dbReference type="ARBA" id="ARBA00022843"/>
    </source>
</evidence>
<gene>
    <name evidence="12" type="ORF">IHE44_000074</name>
    <name evidence="13" type="ORF">IHE44_0009350</name>
</gene>
<dbReference type="OrthoDB" id="10266999at2759"/>
<feature type="compositionally biased region" description="Polar residues" evidence="10">
    <location>
        <begin position="128"/>
        <end position="150"/>
    </location>
</feature>
<evidence type="ECO:0000256" key="9">
    <source>
        <dbReference type="ARBA" id="ARBA00023242"/>
    </source>
</evidence>
<dbReference type="PROSITE" id="PS50132">
    <property type="entry name" value="RGS"/>
    <property type="match status" value="1"/>
</dbReference>
<evidence type="ECO:0000256" key="4">
    <source>
        <dbReference type="ARBA" id="ARBA00022490"/>
    </source>
</evidence>
<dbReference type="GO" id="GO:0016020">
    <property type="term" value="C:membrane"/>
    <property type="evidence" value="ECO:0007669"/>
    <property type="project" value="UniProtKB-SubCell"/>
</dbReference>
<reference evidence="12" key="1">
    <citation type="submission" date="2020-10" db="EMBL/GenBank/DDBJ databases">
        <title>Feather gene expression reveals the developmental basis of iridescence in African starlings.</title>
        <authorList>
            <person name="Rubenstein D.R."/>
        </authorList>
    </citation>
    <scope>NUCLEOTIDE SEQUENCE</scope>
    <source>
        <strain evidence="12">SS15</strain>
        <tissue evidence="12">Liver</tissue>
    </source>
</reference>
<comment type="caution">
    <text evidence="12">The sequence shown here is derived from an EMBL/GenBank/DDBJ whole genome shotgun (WGS) entry which is preliminary data.</text>
</comment>
<evidence type="ECO:0000256" key="1">
    <source>
        <dbReference type="ARBA" id="ARBA00004123"/>
    </source>
</evidence>
<dbReference type="SMART" id="SM00315">
    <property type="entry name" value="RGS"/>
    <property type="match status" value="1"/>
</dbReference>
<dbReference type="EMBL" id="JADDUC010000001">
    <property type="protein sequence ID" value="KAG0137235.1"/>
    <property type="molecule type" value="Genomic_DNA"/>
</dbReference>
<name>A0A835U154_9PASS</name>
<dbReference type="GO" id="GO:0005634">
    <property type="term" value="C:nucleus"/>
    <property type="evidence" value="ECO:0007669"/>
    <property type="project" value="UniProtKB-SubCell"/>
</dbReference>
<evidence type="ECO:0000256" key="5">
    <source>
        <dbReference type="ARBA" id="ARBA00022700"/>
    </source>
</evidence>
<keyword evidence="5" id="KW-0734">Signal transduction inhibitor</keyword>
<evidence type="ECO:0000313" key="14">
    <source>
        <dbReference type="Proteomes" id="UP000618051"/>
    </source>
</evidence>
<dbReference type="GO" id="GO:0005737">
    <property type="term" value="C:cytoplasm"/>
    <property type="evidence" value="ECO:0007669"/>
    <property type="project" value="UniProtKB-SubCell"/>
</dbReference>
<dbReference type="Gene3D" id="1.10.167.10">
    <property type="entry name" value="Regulator of G-protein Signalling 4, domain 2"/>
    <property type="match status" value="1"/>
</dbReference>
<proteinExistence type="predicted"/>